<dbReference type="Proteomes" id="UP001159363">
    <property type="component" value="Chromosome 9"/>
</dbReference>
<reference evidence="1 2" key="1">
    <citation type="submission" date="2023-02" db="EMBL/GenBank/DDBJ databases">
        <title>LHISI_Scaffold_Assembly.</title>
        <authorList>
            <person name="Stuart O.P."/>
            <person name="Cleave R."/>
            <person name="Magrath M.J.L."/>
            <person name="Mikheyev A.S."/>
        </authorList>
    </citation>
    <scope>NUCLEOTIDE SEQUENCE [LARGE SCALE GENOMIC DNA]</scope>
    <source>
        <strain evidence="1">Daus_M_001</strain>
        <tissue evidence="1">Leg muscle</tissue>
    </source>
</reference>
<comment type="caution">
    <text evidence="1">The sequence shown here is derived from an EMBL/GenBank/DDBJ whole genome shotgun (WGS) entry which is preliminary data.</text>
</comment>
<protein>
    <submittedName>
        <fullName evidence="1">Uncharacterized protein</fullName>
    </submittedName>
</protein>
<sequence>MSHGAYVKGLALYLSSYHYFYRAPWLESAQTCHYELAANCRQAAHWQQNVCAPGQVKAAHDKVSTLGRLYMVMVAITKTGGLLRRALAPRTITTCGMDRLDSGARARIQPRAQVAPPTCGLEPSDLLQLAAVSGMAAVRASAGTVYRPLWRTSHKLLRNVTSAAWDNVLFDKLKQKHRNICETHTLSPTRTTFILDDFPVSTSCRLFGRNAGREVVLWLDYSPPTLANRVRLVTPVFSHVGIVPDDAAGRRVFSGIFLPPGPSILALLHTHRLSRSSMGGGDQLLRSRKKRFQCNIWTLLGVCQVRSNIESISAGEKRSFTRPNTVAKEAEWTAVAGEYSHEFSDLKIGSIGGHSEGRTNFSCRNELKDTPIYDLSNPHGCSRVT</sequence>
<evidence type="ECO:0000313" key="2">
    <source>
        <dbReference type="Proteomes" id="UP001159363"/>
    </source>
</evidence>
<accession>A0ABQ9GPM6</accession>
<evidence type="ECO:0000313" key="1">
    <source>
        <dbReference type="EMBL" id="KAJ8873971.1"/>
    </source>
</evidence>
<proteinExistence type="predicted"/>
<dbReference type="EMBL" id="JARBHB010000010">
    <property type="protein sequence ID" value="KAJ8873971.1"/>
    <property type="molecule type" value="Genomic_DNA"/>
</dbReference>
<organism evidence="1 2">
    <name type="scientific">Dryococelus australis</name>
    <dbReference type="NCBI Taxonomy" id="614101"/>
    <lineage>
        <taxon>Eukaryota</taxon>
        <taxon>Metazoa</taxon>
        <taxon>Ecdysozoa</taxon>
        <taxon>Arthropoda</taxon>
        <taxon>Hexapoda</taxon>
        <taxon>Insecta</taxon>
        <taxon>Pterygota</taxon>
        <taxon>Neoptera</taxon>
        <taxon>Polyneoptera</taxon>
        <taxon>Phasmatodea</taxon>
        <taxon>Verophasmatodea</taxon>
        <taxon>Anareolatae</taxon>
        <taxon>Phasmatidae</taxon>
        <taxon>Eurycanthinae</taxon>
        <taxon>Dryococelus</taxon>
    </lineage>
</organism>
<name>A0ABQ9GPM6_9NEOP</name>
<gene>
    <name evidence="1" type="ORF">PR048_024811</name>
</gene>
<keyword evidence="2" id="KW-1185">Reference proteome</keyword>